<dbReference type="AlphaFoldDB" id="A0AAC9MZ89"/>
<dbReference type="RefSeq" id="WP_069849555.1">
    <property type="nucleotide sequence ID" value="NZ_CP014859.1"/>
</dbReference>
<keyword evidence="2" id="KW-1185">Reference proteome</keyword>
<dbReference type="InterPro" id="IPR045428">
    <property type="entry name" value="EACC1"/>
</dbReference>
<evidence type="ECO:0000313" key="2">
    <source>
        <dbReference type="Proteomes" id="UP000095210"/>
    </source>
</evidence>
<name>A0AAC9MZ89_9PSEU</name>
<dbReference type="Proteomes" id="UP000095210">
    <property type="component" value="Chromosome"/>
</dbReference>
<accession>A0AAC9MZ89</accession>
<protein>
    <submittedName>
        <fullName evidence="1">Uncharacterized protein</fullName>
    </submittedName>
</protein>
<proteinExistence type="predicted"/>
<reference evidence="2" key="1">
    <citation type="submission" date="2016-03" db="EMBL/GenBank/DDBJ databases">
        <title>Complete genome sequence of the type strain Actinoalloteichus hymeniacidonis DSM 45092.</title>
        <authorList>
            <person name="Schaffert L."/>
            <person name="Albersmeier A."/>
            <person name="Winkler A."/>
            <person name="Kalinowski J."/>
            <person name="Zotchev S."/>
            <person name="Ruckert C."/>
        </authorList>
    </citation>
    <scope>NUCLEOTIDE SEQUENCE [LARGE SCALE GENOMIC DNA]</scope>
    <source>
        <strain evidence="2">HPA177(T) (DSM 45092(T))</strain>
    </source>
</reference>
<organism evidence="1 2">
    <name type="scientific">Actinoalloteichus hymeniacidonis</name>
    <dbReference type="NCBI Taxonomy" id="340345"/>
    <lineage>
        <taxon>Bacteria</taxon>
        <taxon>Bacillati</taxon>
        <taxon>Actinomycetota</taxon>
        <taxon>Actinomycetes</taxon>
        <taxon>Pseudonocardiales</taxon>
        <taxon>Pseudonocardiaceae</taxon>
        <taxon>Actinoalloteichus</taxon>
    </lineage>
</organism>
<evidence type="ECO:0000313" key="1">
    <source>
        <dbReference type="EMBL" id="AOS63691.1"/>
    </source>
</evidence>
<sequence length="126" mass="13951">MVEGATTYRVEVVAGSDPLRKERWTRSLRDDLAQWDGLTVDFMPTDDPTPGSKSGGLIDPMLVVILGSSAVAVRSLTTLITQWCARERHRTVRITRGDTTLEITGKPDAAQQELAREFMEKFGDDA</sequence>
<gene>
    <name evidence="1" type="ORF">TL08_14390</name>
</gene>
<dbReference type="EMBL" id="CP014859">
    <property type="protein sequence ID" value="AOS63691.1"/>
    <property type="molecule type" value="Genomic_DNA"/>
</dbReference>
<dbReference type="KEGG" id="ahm:TL08_14390"/>
<dbReference type="Pfam" id="PF19953">
    <property type="entry name" value="EACC1"/>
    <property type="match status" value="1"/>
</dbReference>